<organism evidence="1">
    <name type="scientific">uncultured Caudovirales phage</name>
    <dbReference type="NCBI Taxonomy" id="2100421"/>
    <lineage>
        <taxon>Viruses</taxon>
        <taxon>Duplodnaviria</taxon>
        <taxon>Heunggongvirae</taxon>
        <taxon>Uroviricota</taxon>
        <taxon>Caudoviricetes</taxon>
        <taxon>Peduoviridae</taxon>
        <taxon>Maltschvirus</taxon>
        <taxon>Maltschvirus maltsch</taxon>
    </lineage>
</organism>
<evidence type="ECO:0000313" key="1">
    <source>
        <dbReference type="EMBL" id="CAB4221412.1"/>
    </source>
</evidence>
<gene>
    <name evidence="1" type="ORF">UFOVP1636_292</name>
</gene>
<proteinExistence type="predicted"/>
<name>A0A6J5T0P3_9CAUD</name>
<accession>A0A6J5T0P3</accession>
<protein>
    <submittedName>
        <fullName evidence="1">Uncharacterized protein</fullName>
    </submittedName>
</protein>
<dbReference type="EMBL" id="LR797503">
    <property type="protein sequence ID" value="CAB4221412.1"/>
    <property type="molecule type" value="Genomic_DNA"/>
</dbReference>
<sequence>MSKLDIANEMRAFDSKDRGFYDSLNEEEVKKFSTYLMLKWGGSVDGSPELQEWYLRVQNERVNQNFFDLGKHPKLQWLLCTTVSPNLGPKRHYWVSTKKKGDQRAYKFVEEHFHGLKPNEIEIMVELNTMEQFREMARDMGWDEKRIKAEL</sequence>
<reference evidence="1" key="1">
    <citation type="submission" date="2020-05" db="EMBL/GenBank/DDBJ databases">
        <authorList>
            <person name="Chiriac C."/>
            <person name="Salcher M."/>
            <person name="Ghai R."/>
            <person name="Kavagutti S V."/>
        </authorList>
    </citation>
    <scope>NUCLEOTIDE SEQUENCE</scope>
</reference>